<keyword evidence="1" id="KW-0343">GTPase activation</keyword>
<keyword evidence="5" id="KW-1185">Reference proteome</keyword>
<dbReference type="Pfam" id="PF02145">
    <property type="entry name" value="Rap_GAP"/>
    <property type="match status" value="1"/>
</dbReference>
<dbReference type="AlphaFoldDB" id="A0A9N9T1C6"/>
<evidence type="ECO:0000313" key="5">
    <source>
        <dbReference type="Proteomes" id="UP001153709"/>
    </source>
</evidence>
<dbReference type="PANTHER" id="PTHR15711">
    <property type="entry name" value="RAP GTPASE-ACTIVATING PROTEIN"/>
    <property type="match status" value="1"/>
</dbReference>
<feature type="domain" description="Rap-GAP" evidence="3">
    <location>
        <begin position="1"/>
        <end position="153"/>
    </location>
</feature>
<dbReference type="OrthoDB" id="2499658at2759"/>
<evidence type="ECO:0000256" key="2">
    <source>
        <dbReference type="SAM" id="Phobius"/>
    </source>
</evidence>
<dbReference type="GO" id="GO:0005096">
    <property type="term" value="F:GTPase activator activity"/>
    <property type="evidence" value="ECO:0007669"/>
    <property type="project" value="UniProtKB-KW"/>
</dbReference>
<protein>
    <recommendedName>
        <fullName evidence="3">Rap-GAP domain-containing protein</fullName>
    </recommendedName>
</protein>
<name>A0A9N9T1C6_DIABA</name>
<dbReference type="PROSITE" id="PS50085">
    <property type="entry name" value="RAPGAP"/>
    <property type="match status" value="1"/>
</dbReference>
<dbReference type="GO" id="GO:0051056">
    <property type="term" value="P:regulation of small GTPase mediated signal transduction"/>
    <property type="evidence" value="ECO:0007669"/>
    <property type="project" value="InterPro"/>
</dbReference>
<evidence type="ECO:0000259" key="3">
    <source>
        <dbReference type="PROSITE" id="PS50085"/>
    </source>
</evidence>
<dbReference type="InterPro" id="IPR000331">
    <property type="entry name" value="Rap/Ran_GAP_dom"/>
</dbReference>
<dbReference type="InterPro" id="IPR035974">
    <property type="entry name" value="Rap/Ran-GAP_sf"/>
</dbReference>
<sequence>MTGKFSVYTIYEGHEIMFHVSTLLPYSRDNKQQVERKRHIGNDIVNIVFIDAENESAETAHSQFNPTCIKSQFTHIFAVVTMDNDNQYRLSVFSDESVPLFGPSLPCPPVFNDPYLFREFLLVKLINGEKATFETPTFARKRQRTLDMLIKDLYSEHMIDGRMVSIVCVFILSLLFIKQKSFKSFCCFSA</sequence>
<proteinExistence type="predicted"/>
<keyword evidence="2" id="KW-0812">Transmembrane</keyword>
<gene>
    <name evidence="4" type="ORF">DIABBA_LOCUS9870</name>
</gene>
<organism evidence="4 5">
    <name type="scientific">Diabrotica balteata</name>
    <name type="common">Banded cucumber beetle</name>
    <dbReference type="NCBI Taxonomy" id="107213"/>
    <lineage>
        <taxon>Eukaryota</taxon>
        <taxon>Metazoa</taxon>
        <taxon>Ecdysozoa</taxon>
        <taxon>Arthropoda</taxon>
        <taxon>Hexapoda</taxon>
        <taxon>Insecta</taxon>
        <taxon>Pterygota</taxon>
        <taxon>Neoptera</taxon>
        <taxon>Endopterygota</taxon>
        <taxon>Coleoptera</taxon>
        <taxon>Polyphaga</taxon>
        <taxon>Cucujiformia</taxon>
        <taxon>Chrysomeloidea</taxon>
        <taxon>Chrysomelidae</taxon>
        <taxon>Galerucinae</taxon>
        <taxon>Diabroticina</taxon>
        <taxon>Diabroticites</taxon>
        <taxon>Diabrotica</taxon>
    </lineage>
</organism>
<dbReference type="InterPro" id="IPR050989">
    <property type="entry name" value="Rap1_Ran_GAP"/>
</dbReference>
<accession>A0A9N9T1C6</accession>
<feature type="transmembrane region" description="Helical" evidence="2">
    <location>
        <begin position="159"/>
        <end position="177"/>
    </location>
</feature>
<dbReference type="Proteomes" id="UP001153709">
    <property type="component" value="Chromosome 6"/>
</dbReference>
<keyword evidence="2" id="KW-1133">Transmembrane helix</keyword>
<dbReference type="SUPFAM" id="SSF111347">
    <property type="entry name" value="Rap/Ran-GAP"/>
    <property type="match status" value="1"/>
</dbReference>
<evidence type="ECO:0000313" key="4">
    <source>
        <dbReference type="EMBL" id="CAG9836818.1"/>
    </source>
</evidence>
<keyword evidence="2" id="KW-0472">Membrane</keyword>
<dbReference type="PANTHER" id="PTHR15711:SF62">
    <property type="entry name" value="GTPASE-ACTIVATING RAP_RAN-GAP DOMAIN-LIKE PROTEIN 3"/>
    <property type="match status" value="1"/>
</dbReference>
<dbReference type="Gene3D" id="3.40.50.11210">
    <property type="entry name" value="Rap/Ran-GAP"/>
    <property type="match status" value="1"/>
</dbReference>
<dbReference type="EMBL" id="OU898281">
    <property type="protein sequence ID" value="CAG9836818.1"/>
    <property type="molecule type" value="Genomic_DNA"/>
</dbReference>
<evidence type="ECO:0000256" key="1">
    <source>
        <dbReference type="ARBA" id="ARBA00022468"/>
    </source>
</evidence>
<reference evidence="4" key="1">
    <citation type="submission" date="2022-01" db="EMBL/GenBank/DDBJ databases">
        <authorList>
            <person name="King R."/>
        </authorList>
    </citation>
    <scope>NUCLEOTIDE SEQUENCE</scope>
</reference>